<dbReference type="InterPro" id="IPR008949">
    <property type="entry name" value="Isoprenoid_synthase_dom_sf"/>
</dbReference>
<dbReference type="SUPFAM" id="SSF48576">
    <property type="entry name" value="Terpenoid synthases"/>
    <property type="match status" value="1"/>
</dbReference>
<organism evidence="1 2">
    <name type="scientific">Qipengyuania psychrotolerans</name>
    <dbReference type="NCBI Taxonomy" id="2867238"/>
    <lineage>
        <taxon>Bacteria</taxon>
        <taxon>Pseudomonadati</taxon>
        <taxon>Pseudomonadota</taxon>
        <taxon>Alphaproteobacteria</taxon>
        <taxon>Sphingomonadales</taxon>
        <taxon>Erythrobacteraceae</taxon>
        <taxon>Qipengyuania</taxon>
    </lineage>
</organism>
<evidence type="ECO:0000313" key="1">
    <source>
        <dbReference type="EMBL" id="QZD88233.1"/>
    </source>
</evidence>
<protein>
    <recommendedName>
        <fullName evidence="3">Phytoene synthase</fullName>
    </recommendedName>
</protein>
<evidence type="ECO:0000313" key="2">
    <source>
        <dbReference type="Proteomes" id="UP000824280"/>
    </source>
</evidence>
<sequence>MTGQDNIADNTLPDEIRVALAYASPADRVHYRALFELDRRLAEIVSGSSETMIGQLRLAWWRDTLSRPIGALPEGEPLIKALANSWGHNIPALTGLVDGWESLLAAEQLDLATIEAFSRGREDAWQALARDCLGYDEPNGAVSAARLWSLADLASHMSDETERNLILSAAKSGSGQMDPLPKRLRPFAVLAALGKRAIGRGGRPLMEGRRAALVALRVGAIGR</sequence>
<dbReference type="EMBL" id="CP081297">
    <property type="protein sequence ID" value="QZD88233.1"/>
    <property type="molecule type" value="Genomic_DNA"/>
</dbReference>
<name>A0ABX8ZM14_9SPHN</name>
<proteinExistence type="predicted"/>
<accession>A0ABX8ZM14</accession>
<keyword evidence="2" id="KW-1185">Reference proteome</keyword>
<evidence type="ECO:0008006" key="3">
    <source>
        <dbReference type="Google" id="ProtNLM"/>
    </source>
</evidence>
<dbReference type="RefSeq" id="WP_221423764.1">
    <property type="nucleotide sequence ID" value="NZ_CP081297.1"/>
</dbReference>
<dbReference type="Proteomes" id="UP000824280">
    <property type="component" value="Chromosome"/>
</dbReference>
<reference evidence="1 2" key="1">
    <citation type="submission" date="2021-08" db="EMBL/GenBank/DDBJ databases">
        <title>Comparative Genomics Analysis of the Genus Qipengyuania Reveals Extensive Genetic Diversity and Metabolic Versatility, Including the Description of Fifteen Novel Species.</title>
        <authorList>
            <person name="Liu Y."/>
        </authorList>
    </citation>
    <scope>NUCLEOTIDE SEQUENCE [LARGE SCALE GENOMIC DNA]</scope>
    <source>
        <strain evidence="1 2">1XM2-8</strain>
    </source>
</reference>
<gene>
    <name evidence="1" type="ORF">K3166_06075</name>
</gene>